<accession>A0A1C3NW80</accession>
<evidence type="ECO:0000313" key="3">
    <source>
        <dbReference type="Proteomes" id="UP000199013"/>
    </source>
</evidence>
<reference evidence="3" key="1">
    <citation type="submission" date="2016-02" db="EMBL/GenBank/DDBJ databases">
        <authorList>
            <person name="Wibberg D."/>
        </authorList>
    </citation>
    <scope>NUCLEOTIDE SEQUENCE [LARGE SCALE GENOMIC DNA]</scope>
</reference>
<evidence type="ECO:0000313" key="2">
    <source>
        <dbReference type="EMBL" id="SBW20543.1"/>
    </source>
</evidence>
<keyword evidence="3" id="KW-1185">Reference proteome</keyword>
<sequence>MGVPPSWDVRAVVENMAGECDYPHSDADWPNCPEGLAVQFEGVPDAEIDLITHGNAMRWFSYDPFSVLPREECTVGALRAKATDVDTSFHSPRRLTQRGDGIDVSLQGRWR</sequence>
<evidence type="ECO:0000256" key="1">
    <source>
        <dbReference type="SAM" id="MobiDB-lite"/>
    </source>
</evidence>
<dbReference type="InterPro" id="IPR032466">
    <property type="entry name" value="Metal_Hydrolase"/>
</dbReference>
<proteinExistence type="predicted"/>
<dbReference type="SUPFAM" id="SSF51556">
    <property type="entry name" value="Metallo-dependent hydrolases"/>
    <property type="match status" value="1"/>
</dbReference>
<dbReference type="AlphaFoldDB" id="A0A1C3NW80"/>
<protein>
    <recommendedName>
        <fullName evidence="4">Amidohydrolase 2</fullName>
    </recommendedName>
</protein>
<evidence type="ECO:0008006" key="4">
    <source>
        <dbReference type="Google" id="ProtNLM"/>
    </source>
</evidence>
<dbReference type="Proteomes" id="UP000199013">
    <property type="component" value="Unassembled WGS sequence"/>
</dbReference>
<dbReference type="Gene3D" id="3.20.20.140">
    <property type="entry name" value="Metal-dependent hydrolases"/>
    <property type="match status" value="1"/>
</dbReference>
<feature type="region of interest" description="Disordered" evidence="1">
    <location>
        <begin position="89"/>
        <end position="111"/>
    </location>
</feature>
<gene>
    <name evidence="2" type="ORF">FDG2_1728</name>
</gene>
<name>A0A1C3NW80_9ACTN</name>
<organism evidence="2 3">
    <name type="scientific">Candidatus Protofrankia californiensis</name>
    <dbReference type="NCBI Taxonomy" id="1839754"/>
    <lineage>
        <taxon>Bacteria</taxon>
        <taxon>Bacillati</taxon>
        <taxon>Actinomycetota</taxon>
        <taxon>Actinomycetes</taxon>
        <taxon>Frankiales</taxon>
        <taxon>Frankiaceae</taxon>
        <taxon>Protofrankia</taxon>
    </lineage>
</organism>
<dbReference type="EMBL" id="FLUV01000720">
    <property type="protein sequence ID" value="SBW20543.1"/>
    <property type="molecule type" value="Genomic_DNA"/>
</dbReference>